<comment type="function">
    <text evidence="9">Catalyzes the phosphorylation of ribose at O-5 in a reaction requiring ATP and magnesium. The resulting D-ribose-5-phosphate can then be used either for sythesis of nucleotides, histidine, and tryptophan, or as a component of the pentose phosphate pathway.</text>
</comment>
<protein>
    <recommendedName>
        <fullName evidence="9">Ribokinase</fullName>
        <shortName evidence="9">RK</shortName>
        <ecNumber evidence="9">2.7.1.15</ecNumber>
    </recommendedName>
</protein>
<keyword evidence="4 9" id="KW-0418">Kinase</keyword>
<evidence type="ECO:0000256" key="8">
    <source>
        <dbReference type="ARBA" id="ARBA00023277"/>
    </source>
</evidence>
<evidence type="ECO:0000259" key="10">
    <source>
        <dbReference type="Pfam" id="PF00294"/>
    </source>
</evidence>
<feature type="binding site" evidence="9">
    <location>
        <position position="295"/>
    </location>
    <ligand>
        <name>K(+)</name>
        <dbReference type="ChEBI" id="CHEBI:29103"/>
    </ligand>
</feature>
<keyword evidence="8 9" id="KW-0119">Carbohydrate metabolism</keyword>
<dbReference type="GO" id="GO:0004747">
    <property type="term" value="F:ribokinase activity"/>
    <property type="evidence" value="ECO:0007669"/>
    <property type="project" value="UniProtKB-UniRule"/>
</dbReference>
<keyword evidence="3 9" id="KW-0547">Nucleotide-binding</keyword>
<dbReference type="PRINTS" id="PR00990">
    <property type="entry name" value="RIBOKINASE"/>
</dbReference>
<feature type="binding site" evidence="9">
    <location>
        <position position="301"/>
    </location>
    <ligand>
        <name>K(+)</name>
        <dbReference type="ChEBI" id="CHEBI:29103"/>
    </ligand>
</feature>
<keyword evidence="6 9" id="KW-0460">Magnesium</keyword>
<feature type="binding site" evidence="9">
    <location>
        <begin position="230"/>
        <end position="235"/>
    </location>
    <ligand>
        <name>ATP</name>
        <dbReference type="ChEBI" id="CHEBI:30616"/>
    </ligand>
</feature>
<dbReference type="PANTHER" id="PTHR10584">
    <property type="entry name" value="SUGAR KINASE"/>
    <property type="match status" value="1"/>
</dbReference>
<feature type="binding site" evidence="9">
    <location>
        <position position="292"/>
    </location>
    <ligand>
        <name>K(+)</name>
        <dbReference type="ChEBI" id="CHEBI:29103"/>
    </ligand>
</feature>
<evidence type="ECO:0000313" key="12">
    <source>
        <dbReference type="Proteomes" id="UP000494115"/>
    </source>
</evidence>
<dbReference type="EMBL" id="CADIKM010000018">
    <property type="protein sequence ID" value="CAB3793952.1"/>
    <property type="molecule type" value="Genomic_DNA"/>
</dbReference>
<gene>
    <name evidence="11" type="primary">rbsK_2</name>
    <name evidence="9" type="synonym">rbsK</name>
    <name evidence="11" type="ORF">LMG28138_03613</name>
</gene>
<dbReference type="GO" id="GO:0019303">
    <property type="term" value="P:D-ribose catabolic process"/>
    <property type="evidence" value="ECO:0007669"/>
    <property type="project" value="UniProtKB-UniRule"/>
</dbReference>
<comment type="activity regulation">
    <text evidence="9">Activated by a monovalent cation that binds near, but not in, the active site. The most likely occupant of the site in vivo is potassium. Ion binding induces a conformational change that may alter substrate affinity.</text>
</comment>
<proteinExistence type="inferred from homology"/>
<evidence type="ECO:0000256" key="6">
    <source>
        <dbReference type="ARBA" id="ARBA00022842"/>
    </source>
</evidence>
<dbReference type="InterPro" id="IPR029056">
    <property type="entry name" value="Ribokinase-like"/>
</dbReference>
<dbReference type="RefSeq" id="WP_175106125.1">
    <property type="nucleotide sequence ID" value="NZ_CADIKM010000018.1"/>
</dbReference>
<keyword evidence="2 9" id="KW-0479">Metal-binding</keyword>
<dbReference type="GO" id="GO:0005829">
    <property type="term" value="C:cytosol"/>
    <property type="evidence" value="ECO:0007669"/>
    <property type="project" value="TreeGrafter"/>
</dbReference>
<dbReference type="CDD" id="cd01174">
    <property type="entry name" value="ribokinase"/>
    <property type="match status" value="1"/>
</dbReference>
<comment type="cofactor">
    <cofactor evidence="9">
        <name>Mg(2+)</name>
        <dbReference type="ChEBI" id="CHEBI:18420"/>
    </cofactor>
    <text evidence="9">Requires a divalent cation, most likely magnesium in vivo, as an electrophilic catalyst to aid phosphoryl group transfer. It is the chelate of the metal and the nucleotide that is the actual substrate.</text>
</comment>
<sequence length="319" mass="33195">MIGTVVSDAPISEDDGTPARVCVVGNAAIDLTLRVTELPRAGETSLATSTALDFGGKGANQAVIAARAGAHVVLFAATGDDHDGDRIIAMLDAEHIDTSNVVRFACATDLSIVTVDARGENTIVTRNDAAGRYRPDTHAFDRATRRGDWVVLQGNLSAEVTEALLKHAHAHGRRTMFNPGPVGFDCRPLLPHVDVLVVNRIEAATLAQCADPEGASRSLREAGAHDVLVTLGANGVIWCGGDGIQHAQAPRTVAVDTVGAGDAFCGTLVAEIAHGVPIAQALPSAQSVAAFVVAHRGTQSSFPDRATLRELLSSQRTNG</sequence>
<comment type="subunit">
    <text evidence="9">Homodimer.</text>
</comment>
<feature type="binding site" evidence="9">
    <location>
        <position position="256"/>
    </location>
    <ligand>
        <name>K(+)</name>
        <dbReference type="ChEBI" id="CHEBI:29103"/>
    </ligand>
</feature>
<comment type="caution">
    <text evidence="9">Lacks conserved residue(s) required for the propagation of feature annotation.</text>
</comment>
<keyword evidence="7 9" id="KW-0630">Potassium</keyword>
<comment type="subcellular location">
    <subcellularLocation>
        <location evidence="9">Cytoplasm</location>
    </subcellularLocation>
</comment>
<dbReference type="EC" id="2.7.1.15" evidence="9"/>
<keyword evidence="12" id="KW-1185">Reference proteome</keyword>
<feature type="domain" description="Carbohydrate kinase PfkB" evidence="10">
    <location>
        <begin position="20"/>
        <end position="304"/>
    </location>
</feature>
<dbReference type="UniPathway" id="UPA00916">
    <property type="reaction ID" value="UER00889"/>
</dbReference>
<feature type="active site" description="Proton acceptor" evidence="9">
    <location>
        <position position="262"/>
    </location>
</feature>
<feature type="binding site" evidence="9">
    <location>
        <position position="199"/>
    </location>
    <ligand>
        <name>ATP</name>
        <dbReference type="ChEBI" id="CHEBI:30616"/>
    </ligand>
</feature>
<feature type="binding site" evidence="9">
    <location>
        <begin position="56"/>
        <end position="60"/>
    </location>
    <ligand>
        <name>substrate</name>
    </ligand>
</feature>
<dbReference type="HAMAP" id="MF_01987">
    <property type="entry name" value="Ribokinase"/>
    <property type="match status" value="1"/>
</dbReference>
<organism evidence="11 12">
    <name type="scientific">Pararobbsia alpina</name>
    <dbReference type="NCBI Taxonomy" id="621374"/>
    <lineage>
        <taxon>Bacteria</taxon>
        <taxon>Pseudomonadati</taxon>
        <taxon>Pseudomonadota</taxon>
        <taxon>Betaproteobacteria</taxon>
        <taxon>Burkholderiales</taxon>
        <taxon>Burkholderiaceae</taxon>
        <taxon>Pararobbsia</taxon>
    </lineage>
</organism>
<dbReference type="InterPro" id="IPR011877">
    <property type="entry name" value="Ribokinase"/>
</dbReference>
<dbReference type="Pfam" id="PF00294">
    <property type="entry name" value="PfkB"/>
    <property type="match status" value="1"/>
</dbReference>
<feature type="binding site" evidence="9">
    <location>
        <position position="258"/>
    </location>
    <ligand>
        <name>K(+)</name>
        <dbReference type="ChEBI" id="CHEBI:29103"/>
    </ligand>
</feature>
<keyword evidence="1 9" id="KW-0808">Transferase</keyword>
<feature type="binding site" evidence="9">
    <location>
        <position position="262"/>
    </location>
    <ligand>
        <name>substrate</name>
    </ligand>
</feature>
<evidence type="ECO:0000313" key="11">
    <source>
        <dbReference type="EMBL" id="CAB3793952.1"/>
    </source>
</evidence>
<evidence type="ECO:0000256" key="5">
    <source>
        <dbReference type="ARBA" id="ARBA00022840"/>
    </source>
</evidence>
<dbReference type="GO" id="GO:0005524">
    <property type="term" value="F:ATP binding"/>
    <property type="evidence" value="ECO:0007669"/>
    <property type="project" value="UniProtKB-UniRule"/>
</dbReference>
<accession>A0A6S7BBM9</accession>
<reference evidence="11 12" key="1">
    <citation type="submission" date="2020-04" db="EMBL/GenBank/DDBJ databases">
        <authorList>
            <person name="De Canck E."/>
        </authorList>
    </citation>
    <scope>NUCLEOTIDE SEQUENCE [LARGE SCALE GENOMIC DNA]</scope>
    <source>
        <strain evidence="11 12">LMG 28138</strain>
    </source>
</reference>
<dbReference type="SUPFAM" id="SSF53613">
    <property type="entry name" value="Ribokinase-like"/>
    <property type="match status" value="1"/>
</dbReference>
<comment type="similarity">
    <text evidence="9">Belongs to the carbohydrate kinase PfkB family. Ribokinase subfamily.</text>
</comment>
<feature type="binding site" evidence="9">
    <location>
        <begin position="28"/>
        <end position="30"/>
    </location>
    <ligand>
        <name>substrate</name>
    </ligand>
</feature>
<evidence type="ECO:0000256" key="7">
    <source>
        <dbReference type="ARBA" id="ARBA00022958"/>
    </source>
</evidence>
<comment type="catalytic activity">
    <reaction evidence="9">
        <text>D-ribose + ATP = D-ribose 5-phosphate + ADP + H(+)</text>
        <dbReference type="Rhea" id="RHEA:13697"/>
        <dbReference type="ChEBI" id="CHEBI:15378"/>
        <dbReference type="ChEBI" id="CHEBI:30616"/>
        <dbReference type="ChEBI" id="CHEBI:47013"/>
        <dbReference type="ChEBI" id="CHEBI:78346"/>
        <dbReference type="ChEBI" id="CHEBI:456216"/>
        <dbReference type="EC" id="2.7.1.15"/>
    </reaction>
</comment>
<evidence type="ECO:0000256" key="1">
    <source>
        <dbReference type="ARBA" id="ARBA00022679"/>
    </source>
</evidence>
<dbReference type="InterPro" id="IPR002139">
    <property type="entry name" value="Ribo/fructo_kinase"/>
</dbReference>
<evidence type="ECO:0000256" key="2">
    <source>
        <dbReference type="ARBA" id="ARBA00022723"/>
    </source>
</evidence>
<dbReference type="Gene3D" id="3.40.1190.20">
    <property type="match status" value="1"/>
</dbReference>
<evidence type="ECO:0000256" key="3">
    <source>
        <dbReference type="ARBA" id="ARBA00022741"/>
    </source>
</evidence>
<dbReference type="GO" id="GO:0046872">
    <property type="term" value="F:metal ion binding"/>
    <property type="evidence" value="ECO:0007669"/>
    <property type="project" value="UniProtKB-KW"/>
</dbReference>
<dbReference type="PANTHER" id="PTHR10584:SF166">
    <property type="entry name" value="RIBOKINASE"/>
    <property type="match status" value="1"/>
</dbReference>
<feature type="binding site" evidence="9">
    <location>
        <begin position="261"/>
        <end position="262"/>
    </location>
    <ligand>
        <name>ATP</name>
        <dbReference type="ChEBI" id="CHEBI:30616"/>
    </ligand>
</feature>
<dbReference type="Proteomes" id="UP000494115">
    <property type="component" value="Unassembled WGS sequence"/>
</dbReference>
<feature type="binding site" evidence="9">
    <location>
        <position position="297"/>
    </location>
    <ligand>
        <name>K(+)</name>
        <dbReference type="ChEBI" id="CHEBI:29103"/>
    </ligand>
</feature>
<dbReference type="AlphaFoldDB" id="A0A6S7BBM9"/>
<keyword evidence="5 9" id="KW-0067">ATP-binding</keyword>
<evidence type="ECO:0000256" key="4">
    <source>
        <dbReference type="ARBA" id="ARBA00022777"/>
    </source>
</evidence>
<keyword evidence="9" id="KW-0963">Cytoplasm</keyword>
<comment type="pathway">
    <text evidence="9">Carbohydrate metabolism; D-ribose degradation; D-ribose 5-phosphate from beta-D-ribopyranose: step 2/2.</text>
</comment>
<dbReference type="InterPro" id="IPR011611">
    <property type="entry name" value="PfkB_dom"/>
</dbReference>
<name>A0A6S7BBM9_9BURK</name>
<evidence type="ECO:0000256" key="9">
    <source>
        <dbReference type="HAMAP-Rule" id="MF_01987"/>
    </source>
</evidence>